<name>A0A368FFC9_ANCCA</name>
<evidence type="ECO:0000313" key="2">
    <source>
        <dbReference type="EMBL" id="RCN30911.1"/>
    </source>
</evidence>
<dbReference type="Proteomes" id="UP000252519">
    <property type="component" value="Unassembled WGS sequence"/>
</dbReference>
<accession>A0A368FFC9</accession>
<keyword evidence="1" id="KW-1133">Transmembrane helix</keyword>
<keyword evidence="1" id="KW-0812">Transmembrane</keyword>
<proteinExistence type="predicted"/>
<organism evidence="2 3">
    <name type="scientific">Ancylostoma caninum</name>
    <name type="common">Dog hookworm</name>
    <dbReference type="NCBI Taxonomy" id="29170"/>
    <lineage>
        <taxon>Eukaryota</taxon>
        <taxon>Metazoa</taxon>
        <taxon>Ecdysozoa</taxon>
        <taxon>Nematoda</taxon>
        <taxon>Chromadorea</taxon>
        <taxon>Rhabditida</taxon>
        <taxon>Rhabditina</taxon>
        <taxon>Rhabditomorpha</taxon>
        <taxon>Strongyloidea</taxon>
        <taxon>Ancylostomatidae</taxon>
        <taxon>Ancylostomatinae</taxon>
        <taxon>Ancylostoma</taxon>
    </lineage>
</organism>
<reference evidence="2 3" key="1">
    <citation type="submission" date="2014-10" db="EMBL/GenBank/DDBJ databases">
        <title>Draft genome of the hookworm Ancylostoma caninum.</title>
        <authorList>
            <person name="Mitreva M."/>
        </authorList>
    </citation>
    <scope>NUCLEOTIDE SEQUENCE [LARGE SCALE GENOMIC DNA]</scope>
    <source>
        <strain evidence="2 3">Baltimore</strain>
    </source>
</reference>
<dbReference type="AlphaFoldDB" id="A0A368FFC9"/>
<feature type="transmembrane region" description="Helical" evidence="1">
    <location>
        <begin position="165"/>
        <end position="185"/>
    </location>
</feature>
<dbReference type="EMBL" id="JOJR01001434">
    <property type="protein sequence ID" value="RCN30911.1"/>
    <property type="molecule type" value="Genomic_DNA"/>
</dbReference>
<feature type="transmembrane region" description="Helical" evidence="1">
    <location>
        <begin position="47"/>
        <end position="69"/>
    </location>
</feature>
<keyword evidence="3" id="KW-1185">Reference proteome</keyword>
<dbReference type="PANTHER" id="PTHR34492:SF2">
    <property type="entry name" value="G PROTEIN-COUPLED RECEPTOR"/>
    <property type="match status" value="1"/>
</dbReference>
<evidence type="ECO:0000256" key="1">
    <source>
        <dbReference type="SAM" id="Phobius"/>
    </source>
</evidence>
<feature type="transmembrane region" description="Helical" evidence="1">
    <location>
        <begin position="197"/>
        <end position="219"/>
    </location>
</feature>
<dbReference type="OrthoDB" id="5784962at2759"/>
<dbReference type="STRING" id="29170.A0A368FFC9"/>
<keyword evidence="1" id="KW-0472">Membrane</keyword>
<dbReference type="PANTHER" id="PTHR34492">
    <property type="entry name" value="GUSTATORY RECEPTOR FAMILY"/>
    <property type="match status" value="1"/>
</dbReference>
<feature type="transmembrane region" description="Helical" evidence="1">
    <location>
        <begin position="90"/>
        <end position="113"/>
    </location>
</feature>
<protein>
    <submittedName>
        <fullName evidence="2">Uncharacterized protein</fullName>
    </submittedName>
</protein>
<comment type="caution">
    <text evidence="2">The sequence shown here is derived from an EMBL/GenBank/DDBJ whole genome shotgun (WGS) entry which is preliminary data.</text>
</comment>
<feature type="transmembrane region" description="Helical" evidence="1">
    <location>
        <begin position="239"/>
        <end position="269"/>
    </location>
</feature>
<sequence length="289" mass="33353">MTVVSPVFLVYWQLNGHMRSFHRNIVECQQGIGMSHGKKLIIRNITWFYLIIFVEVFIIGLYNFFYYFGTAPTDFVIRQSKMFYYPELRFVNSFITLYTYIAWNASMFIYIIYSNAAYLEAKYFNDELEKLDGTADDVQLQLLHKMEAYGRLCGVIRELDRIFRLYAFIMLVIIIPSVIFTLMMLNQRIHGLKDLIICMPSIALCVYSFLGVTVAPARLHDEVFTIAQVLSSHMEQYDLGISIWGFAILSRPLVLATFSVMAMVLSVIIELTPVPHIVEVVNCSTSSTL</sequence>
<gene>
    <name evidence="2" type="ORF">ANCCAN_23305</name>
</gene>
<evidence type="ECO:0000313" key="3">
    <source>
        <dbReference type="Proteomes" id="UP000252519"/>
    </source>
</evidence>